<dbReference type="EMBL" id="CP030239">
    <property type="protein sequence ID" value="AWX93949.1"/>
    <property type="molecule type" value="Genomic_DNA"/>
</dbReference>
<protein>
    <submittedName>
        <fullName evidence="1">Uncharacterized protein</fullName>
    </submittedName>
</protein>
<evidence type="ECO:0000313" key="1">
    <source>
        <dbReference type="EMBL" id="AWX93949.1"/>
    </source>
</evidence>
<dbReference type="Proteomes" id="UP000249922">
    <property type="component" value="Chromosome"/>
</dbReference>
<reference evidence="1 2" key="1">
    <citation type="submission" date="2018-06" db="EMBL/GenBank/DDBJ databases">
        <title>Complete genome sequence of Paracoccus mutanolyticus strain RSP-02 isolated from cellulosic waste.</title>
        <authorList>
            <person name="Amrutha R.N."/>
            <person name="Shrivastav A."/>
            <person name="Buddana S.K."/>
            <person name="Deshpande U."/>
            <person name="Prakasham R.S."/>
        </authorList>
    </citation>
    <scope>NUCLEOTIDE SEQUENCE [LARGE SCALE GENOMIC DNA]</scope>
    <source>
        <strain evidence="1 2">RSP-02</strain>
    </source>
</reference>
<sequence>MLDEAITALTDDGIDDNLSTARSHVARMLDEAITALTDDGIDELTDMLRDARLTAETWHQFLDDFVSDPELVQRFKAQPPR</sequence>
<evidence type="ECO:0000313" key="2">
    <source>
        <dbReference type="Proteomes" id="UP000249922"/>
    </source>
</evidence>
<proteinExistence type="predicted"/>
<name>A0ABN5M7H1_9RHOB</name>
<accession>A0ABN5M7H1</accession>
<organism evidence="1 2">
    <name type="scientific">Paracoccus mutanolyticus</name>
    <dbReference type="NCBI Taxonomy" id="1499308"/>
    <lineage>
        <taxon>Bacteria</taxon>
        <taxon>Pseudomonadati</taxon>
        <taxon>Pseudomonadota</taxon>
        <taxon>Alphaproteobacteria</taxon>
        <taxon>Rhodobacterales</taxon>
        <taxon>Paracoccaceae</taxon>
        <taxon>Paracoccus</taxon>
    </lineage>
</organism>
<gene>
    <name evidence="1" type="ORF">DPM13_15870</name>
</gene>
<keyword evidence="2" id="KW-1185">Reference proteome</keyword>
<dbReference type="RefSeq" id="WP_112888371.1">
    <property type="nucleotide sequence ID" value="NZ_CP030239.1"/>
</dbReference>